<reference evidence="5" key="1">
    <citation type="submission" date="2016-10" db="EMBL/GenBank/DDBJ databases">
        <authorList>
            <person name="Varghese N."/>
            <person name="Submissions S."/>
        </authorList>
    </citation>
    <scope>NUCLEOTIDE SEQUENCE [LARGE SCALE GENOMIC DNA]</scope>
    <source>
        <strain evidence="5">CGMCC 1.10783</strain>
    </source>
</reference>
<dbReference type="Proteomes" id="UP000182130">
    <property type="component" value="Unassembled WGS sequence"/>
</dbReference>
<keyword evidence="2" id="KW-0812">Transmembrane</keyword>
<evidence type="ECO:0000256" key="1">
    <source>
        <dbReference type="SAM" id="MobiDB-lite"/>
    </source>
</evidence>
<sequence>MTVRPTPRHHGAARAAARAPFAASLAAILLALLLCAFPLLSAHAEEPAKACPPGQVCDVVPTLPTGSVNPTPAPAPSETTPADPAPIIQEPAPAKPPVVTPAPVVRAPSPSATAEQAATVGPSPSSSMTPTPIRWTPSASATVDSAWTKPIDDGKEATQAALVSAKPSTGMGFFGILAIMAGVLLLGLGGLAFALWSRNRIGAH</sequence>
<evidence type="ECO:0000313" key="4">
    <source>
        <dbReference type="EMBL" id="SDI26199.1"/>
    </source>
</evidence>
<dbReference type="RefSeq" id="WP_074586519.1">
    <property type="nucleotide sequence ID" value="NZ_FNEI01000001.1"/>
</dbReference>
<evidence type="ECO:0000256" key="3">
    <source>
        <dbReference type="SAM" id="SignalP"/>
    </source>
</evidence>
<evidence type="ECO:0000313" key="5">
    <source>
        <dbReference type="Proteomes" id="UP000182130"/>
    </source>
</evidence>
<protein>
    <submittedName>
        <fullName evidence="4">Uncharacterized protein</fullName>
    </submittedName>
</protein>
<keyword evidence="2" id="KW-0472">Membrane</keyword>
<keyword evidence="2" id="KW-1133">Transmembrane helix</keyword>
<proteinExistence type="predicted"/>
<feature type="compositionally biased region" description="Low complexity" evidence="1">
    <location>
        <begin position="122"/>
        <end position="131"/>
    </location>
</feature>
<dbReference type="EMBL" id="FNEI01000001">
    <property type="protein sequence ID" value="SDI26199.1"/>
    <property type="molecule type" value="Genomic_DNA"/>
</dbReference>
<name>A0A1G8J4N4_9MICC</name>
<feature type="region of interest" description="Disordered" evidence="1">
    <location>
        <begin position="68"/>
        <end position="131"/>
    </location>
</feature>
<feature type="compositionally biased region" description="Low complexity" evidence="1">
    <location>
        <begin position="76"/>
        <end position="86"/>
    </location>
</feature>
<feature type="transmembrane region" description="Helical" evidence="2">
    <location>
        <begin position="171"/>
        <end position="196"/>
    </location>
</feature>
<dbReference type="AlphaFoldDB" id="A0A1G8J4N4"/>
<feature type="compositionally biased region" description="Low complexity" evidence="1">
    <location>
        <begin position="101"/>
        <end position="114"/>
    </location>
</feature>
<feature type="signal peptide" evidence="3">
    <location>
        <begin position="1"/>
        <end position="44"/>
    </location>
</feature>
<evidence type="ECO:0000256" key="2">
    <source>
        <dbReference type="SAM" id="Phobius"/>
    </source>
</evidence>
<keyword evidence="5" id="KW-1185">Reference proteome</keyword>
<organism evidence="4 5">
    <name type="scientific">Arthrobacter cupressi</name>
    <dbReference type="NCBI Taxonomy" id="1045773"/>
    <lineage>
        <taxon>Bacteria</taxon>
        <taxon>Bacillati</taxon>
        <taxon>Actinomycetota</taxon>
        <taxon>Actinomycetes</taxon>
        <taxon>Micrococcales</taxon>
        <taxon>Micrococcaceae</taxon>
        <taxon>Arthrobacter</taxon>
    </lineage>
</organism>
<accession>A0A1G8J4N4</accession>
<keyword evidence="3" id="KW-0732">Signal</keyword>
<dbReference type="STRING" id="1045773.SAMN05216555_101460"/>
<feature type="chain" id="PRO_5043881808" evidence="3">
    <location>
        <begin position="45"/>
        <end position="204"/>
    </location>
</feature>
<gene>
    <name evidence="4" type="ORF">SAMN05216555_101460</name>
</gene>
<dbReference type="OrthoDB" id="9867725at2"/>